<dbReference type="GO" id="GO:0008270">
    <property type="term" value="F:zinc ion binding"/>
    <property type="evidence" value="ECO:0007669"/>
    <property type="project" value="UniProtKB-KW"/>
</dbReference>
<evidence type="ECO:0000256" key="6">
    <source>
        <dbReference type="ARBA" id="ARBA00023163"/>
    </source>
</evidence>
<protein>
    <submittedName>
        <fullName evidence="9">Putative transcription factor C2H2 family</fullName>
    </submittedName>
</protein>
<feature type="domain" description="C2H2-type" evidence="8">
    <location>
        <begin position="73"/>
        <end position="100"/>
    </location>
</feature>
<sequence length="192" mass="22033">MRKKGTPSCSFYNPCSSFHSFHDNEKSQGPRMYECELCGKRFNSGNALGGHKTSHRRSHLQRHDKYDDEKQKHRCPVCNKVFSSNKAFCGHMILHHEKGSKSIHSPTTFLEQFQFQVGIAPPAIDLTKYSPPKSHKIKKNLSGGEISLIMNILMEHKHSSICLALRLVVVVIMVRYIKSSKFQAMWIMTRSR</sequence>
<evidence type="ECO:0000256" key="5">
    <source>
        <dbReference type="ARBA" id="ARBA00023015"/>
    </source>
</evidence>
<keyword evidence="4" id="KW-0862">Zinc</keyword>
<dbReference type="InterPro" id="IPR036236">
    <property type="entry name" value="Znf_C2H2_sf"/>
</dbReference>
<dbReference type="Gramene" id="rna23943">
    <property type="protein sequence ID" value="RHN61472.1"/>
    <property type="gene ID" value="gene23943"/>
</dbReference>
<evidence type="ECO:0000256" key="7">
    <source>
        <dbReference type="PROSITE-ProRule" id="PRU00042"/>
    </source>
</evidence>
<evidence type="ECO:0000256" key="2">
    <source>
        <dbReference type="ARBA" id="ARBA00022737"/>
    </source>
</evidence>
<dbReference type="Gene3D" id="3.30.160.60">
    <property type="entry name" value="Classic Zinc Finger"/>
    <property type="match status" value="1"/>
</dbReference>
<feature type="domain" description="C2H2-type" evidence="8">
    <location>
        <begin position="33"/>
        <end position="60"/>
    </location>
</feature>
<dbReference type="SUPFAM" id="SSF57667">
    <property type="entry name" value="beta-beta-alpha zinc fingers"/>
    <property type="match status" value="2"/>
</dbReference>
<evidence type="ECO:0000256" key="3">
    <source>
        <dbReference type="ARBA" id="ARBA00022771"/>
    </source>
</evidence>
<evidence type="ECO:0000259" key="8">
    <source>
        <dbReference type="PROSITE" id="PS50157"/>
    </source>
</evidence>
<dbReference type="PANTHER" id="PTHR45988">
    <property type="entry name" value="C2H2 TYPE ZINC FINGER TRANSCRIPTION FACTOR FAMILY-RELATED"/>
    <property type="match status" value="1"/>
</dbReference>
<keyword evidence="6" id="KW-0804">Transcription</keyword>
<reference evidence="9" key="1">
    <citation type="journal article" date="2018" name="Nat. Plants">
        <title>Whole-genome landscape of Medicago truncatula symbiotic genes.</title>
        <authorList>
            <person name="Pecrix Y."/>
            <person name="Gamas P."/>
            <person name="Carrere S."/>
        </authorList>
    </citation>
    <scope>NUCLEOTIDE SEQUENCE</scope>
    <source>
        <tissue evidence="9">Leaves</tissue>
    </source>
</reference>
<proteinExistence type="predicted"/>
<dbReference type="Proteomes" id="UP000265566">
    <property type="component" value="Chromosome 4"/>
</dbReference>
<comment type="caution">
    <text evidence="9">The sequence shown here is derived from an EMBL/GenBank/DDBJ whole genome shotgun (WGS) entry which is preliminary data.</text>
</comment>
<evidence type="ECO:0000313" key="9">
    <source>
        <dbReference type="EMBL" id="RHN61472.1"/>
    </source>
</evidence>
<organism evidence="9">
    <name type="scientific">Medicago truncatula</name>
    <name type="common">Barrel medic</name>
    <name type="synonym">Medicago tribuloides</name>
    <dbReference type="NCBI Taxonomy" id="3880"/>
    <lineage>
        <taxon>Eukaryota</taxon>
        <taxon>Viridiplantae</taxon>
        <taxon>Streptophyta</taxon>
        <taxon>Embryophyta</taxon>
        <taxon>Tracheophyta</taxon>
        <taxon>Spermatophyta</taxon>
        <taxon>Magnoliopsida</taxon>
        <taxon>eudicotyledons</taxon>
        <taxon>Gunneridae</taxon>
        <taxon>Pentapetalae</taxon>
        <taxon>rosids</taxon>
        <taxon>fabids</taxon>
        <taxon>Fabales</taxon>
        <taxon>Fabaceae</taxon>
        <taxon>Papilionoideae</taxon>
        <taxon>50 kb inversion clade</taxon>
        <taxon>NPAAA clade</taxon>
        <taxon>Hologalegina</taxon>
        <taxon>IRL clade</taxon>
        <taxon>Trifolieae</taxon>
        <taxon>Medicago</taxon>
    </lineage>
</organism>
<dbReference type="Pfam" id="PF13912">
    <property type="entry name" value="zf-C2H2_6"/>
    <property type="match status" value="2"/>
</dbReference>
<evidence type="ECO:0000256" key="1">
    <source>
        <dbReference type="ARBA" id="ARBA00022723"/>
    </source>
</evidence>
<evidence type="ECO:0000256" key="4">
    <source>
        <dbReference type="ARBA" id="ARBA00022833"/>
    </source>
</evidence>
<gene>
    <name evidence="9" type="ORF">MtrunA17_Chr4g0037041</name>
</gene>
<dbReference type="GO" id="GO:0003700">
    <property type="term" value="F:DNA-binding transcription factor activity"/>
    <property type="evidence" value="ECO:0007669"/>
    <property type="project" value="InterPro"/>
</dbReference>
<keyword evidence="1" id="KW-0479">Metal-binding</keyword>
<keyword evidence="3 7" id="KW-0863">Zinc-finger</keyword>
<dbReference type="InterPro" id="IPR044653">
    <property type="entry name" value="AZF1/2/3-like"/>
</dbReference>
<name>A0A396I773_MEDTR</name>
<dbReference type="InterPro" id="IPR013087">
    <property type="entry name" value="Znf_C2H2_type"/>
</dbReference>
<dbReference type="SMART" id="SM00355">
    <property type="entry name" value="ZnF_C2H2"/>
    <property type="match status" value="2"/>
</dbReference>
<dbReference type="PANTHER" id="PTHR45988:SF90">
    <property type="entry name" value="ZINC FINGER PROTEIN ZAT10-LIKE"/>
    <property type="match status" value="1"/>
</dbReference>
<dbReference type="AlphaFoldDB" id="A0A396I773"/>
<dbReference type="GO" id="GO:0043565">
    <property type="term" value="F:sequence-specific DNA binding"/>
    <property type="evidence" value="ECO:0007669"/>
    <property type="project" value="UniProtKB-ARBA"/>
</dbReference>
<keyword evidence="5" id="KW-0805">Transcription regulation</keyword>
<dbReference type="PROSITE" id="PS50157">
    <property type="entry name" value="ZINC_FINGER_C2H2_2"/>
    <property type="match status" value="2"/>
</dbReference>
<dbReference type="PROSITE" id="PS00028">
    <property type="entry name" value="ZINC_FINGER_C2H2_1"/>
    <property type="match status" value="2"/>
</dbReference>
<keyword evidence="2" id="KW-0677">Repeat</keyword>
<dbReference type="EMBL" id="PSQE01000004">
    <property type="protein sequence ID" value="RHN61472.1"/>
    <property type="molecule type" value="Genomic_DNA"/>
</dbReference>
<accession>A0A396I773</accession>